<sequence>MKQQILILICLLSISICKSQETREVNNSIGEKNEVYNVLKSDPEIRQGKYLLTWNWKYYNSVSEEGQFENNQKQGVWNEYYRFREKYNENDMRVKYLTTYENDKKNGLFVELSYDRDTLQVGRFTEKEKTGIWKRYENGELVEHYDYSINKNLIGIKKNQQEKVDVLPKIIDGDLNSFLIKNLNPVNHKKKKNLLGDVKITMLITKEGIAKDIIVSGADYPELENEFKVALSKSSGNWEPALRNGEKVDVTIFVPIKFLIEWKKKKFRVGMNSGNMKQSE</sequence>
<evidence type="ECO:0000313" key="2">
    <source>
        <dbReference type="EMBL" id="EMY79845.1"/>
    </source>
</evidence>
<dbReference type="InterPro" id="IPR037682">
    <property type="entry name" value="TonB_C"/>
</dbReference>
<keyword evidence="3" id="KW-1185">Reference proteome</keyword>
<name>N1WLI2_9FLAO</name>
<evidence type="ECO:0000313" key="3">
    <source>
        <dbReference type="Proteomes" id="UP000012317"/>
    </source>
</evidence>
<proteinExistence type="predicted"/>
<dbReference type="EMBL" id="APLF01000040">
    <property type="protein sequence ID" value="EMY79845.1"/>
    <property type="molecule type" value="Genomic_DNA"/>
</dbReference>
<accession>N1WLI2</accession>
<dbReference type="RefSeq" id="WP_003445932.1">
    <property type="nucleotide sequence ID" value="NZ_APLF01000040.1"/>
</dbReference>
<evidence type="ECO:0000259" key="1">
    <source>
        <dbReference type="Pfam" id="PF03544"/>
    </source>
</evidence>
<gene>
    <name evidence="2" type="ORF">pgond44_14873</name>
</gene>
<dbReference type="Gene3D" id="2.20.110.10">
    <property type="entry name" value="Histone H3 K4-specific methyltransferase SET7/9 N-terminal domain"/>
    <property type="match status" value="1"/>
</dbReference>
<protein>
    <submittedName>
        <fullName evidence="2">TonB family protein</fullName>
    </submittedName>
</protein>
<feature type="domain" description="TonB C-terminal" evidence="1">
    <location>
        <begin position="190"/>
        <end position="258"/>
    </location>
</feature>
<dbReference type="STRING" id="1189619.pgond44_14873"/>
<dbReference type="Pfam" id="PF03544">
    <property type="entry name" value="TonB_C"/>
    <property type="match status" value="1"/>
</dbReference>
<dbReference type="AlphaFoldDB" id="N1WLI2"/>
<dbReference type="GO" id="GO:0055085">
    <property type="term" value="P:transmembrane transport"/>
    <property type="evidence" value="ECO:0007669"/>
    <property type="project" value="InterPro"/>
</dbReference>
<comment type="caution">
    <text evidence="2">The sequence shown here is derived from an EMBL/GenBank/DDBJ whole genome shotgun (WGS) entry which is preliminary data.</text>
</comment>
<dbReference type="SUPFAM" id="SSF74653">
    <property type="entry name" value="TolA/TonB C-terminal domain"/>
    <property type="match status" value="1"/>
</dbReference>
<dbReference type="Proteomes" id="UP000012317">
    <property type="component" value="Unassembled WGS sequence"/>
</dbReference>
<dbReference type="SUPFAM" id="SSF82185">
    <property type="entry name" value="Histone H3 K4-specific methyltransferase SET7/9 N-terminal domain"/>
    <property type="match status" value="1"/>
</dbReference>
<reference evidence="2 3" key="1">
    <citation type="journal article" date="2014" name="Genome Biol. Evol.">
        <title>Extensive gene acquisition in the extremely psychrophilic bacterial species Psychroflexus torquis and the link to sea-ice ecosystem specialism.</title>
        <authorList>
            <person name="Feng S."/>
            <person name="Powell S.M."/>
            <person name="Wilson R."/>
            <person name="Bowman J.P."/>
        </authorList>
    </citation>
    <scope>NUCLEOTIDE SEQUENCE [LARGE SCALE GENOMIC DNA]</scope>
    <source>
        <strain evidence="2 3">ACAM 44</strain>
    </source>
</reference>
<organism evidence="2 3">
    <name type="scientific">Psychroflexus gondwanensis ACAM 44</name>
    <dbReference type="NCBI Taxonomy" id="1189619"/>
    <lineage>
        <taxon>Bacteria</taxon>
        <taxon>Pseudomonadati</taxon>
        <taxon>Bacteroidota</taxon>
        <taxon>Flavobacteriia</taxon>
        <taxon>Flavobacteriales</taxon>
        <taxon>Flavobacteriaceae</taxon>
        <taxon>Psychroflexus</taxon>
    </lineage>
</organism>
<dbReference type="Gene3D" id="3.30.1150.10">
    <property type="match status" value="1"/>
</dbReference>